<organism evidence="2 3">
    <name type="scientific">Nonomuraea pusilla</name>
    <dbReference type="NCBI Taxonomy" id="46177"/>
    <lineage>
        <taxon>Bacteria</taxon>
        <taxon>Bacillati</taxon>
        <taxon>Actinomycetota</taxon>
        <taxon>Actinomycetes</taxon>
        <taxon>Streptosporangiales</taxon>
        <taxon>Streptosporangiaceae</taxon>
        <taxon>Nonomuraea</taxon>
    </lineage>
</organism>
<sequence>MRDLDLRLSGDARVEALVMARMAGLPASFLTRSRSPELAARAARLVALERRLEDEGQALSAVLHALIGAAGQGLKPRLVGLRRAVHRKRRPGTGEWDGAVMASLPGDVRGRVTAWLADLDEVKRLRSSFPEVWENAMAEASDVLREAGEQAMFRRALSQAGPALYDVLTRWLDDDGEPPRRQSLVRLAKYVARAAAKTSPYSTFTVSGLASWDRTGPVLGMDGGREVRGVIEVSALVTHGLATALEQDPESRVRLNPSVTLTEQSLSFVGRPPREPVVRVPRTPAVEACLAALAHRPHATVAGLRDCLSGVPYASPEHEKFVKGLVEVGLLEPVKPVADLACDPLGEWESWLAAAGHESAPLVGAVRAETAKAIPVHDVRGHEDRQRRLRRAAGALLRRDDPGKHIFHENAVFAGPLGTCSLPAWRPVLEDLDVLRRWLAVFDGMLPFRIALGAYCAERFGPGAAVPLLDFHRAVQGELAADEGAERGDAAWDLRRLLRTATPELAVRAEGRLPRLRRLDQLREDARRLAASPADGTVSLDPRLLLAQAGRFPEWVEATGSLACYLQVLREEQPLRVALNGAYSGYGRGRSRMAYLLERAGGDVRFGRAAQAEGPLLAELGGLFGSPLNVRHASLPYEIDYPFTASTRPGNERMALNDLLVVHDGKTGLARLWSRERRAEVRTMHLGMMTEALLPPLARLLALGFGGGYYVHPSIPLLAVPPQDAPEEIVAAPRVEVGRVVLERARWSVPSPLVPRRAKGRPDADYLLLMLGWLARHGMPARCFVRIRRHGGPGTQWYFDRTRKPIYVDFANPLLVLVFERTTADADGTVVFEEALPEVEDAFAGDPADPHVSEFLLEVSGDAA</sequence>
<dbReference type="Pfam" id="PF04738">
    <property type="entry name" value="Lant_dehydr_N"/>
    <property type="match status" value="1"/>
</dbReference>
<gene>
    <name evidence="2" type="ORF">SAMN05660976_06334</name>
</gene>
<protein>
    <submittedName>
        <fullName evidence="2">Lantibiotic dehydratase, C terminus</fullName>
    </submittedName>
</protein>
<dbReference type="InterPro" id="IPR006827">
    <property type="entry name" value="Lant_deHydtase_N"/>
</dbReference>
<accession>A0A1H8CAU7</accession>
<proteinExistence type="predicted"/>
<dbReference type="EMBL" id="FOBF01000019">
    <property type="protein sequence ID" value="SEM92185.1"/>
    <property type="molecule type" value="Genomic_DNA"/>
</dbReference>
<dbReference type="STRING" id="46177.SAMN05660976_06334"/>
<keyword evidence="3" id="KW-1185">Reference proteome</keyword>
<reference evidence="2 3" key="1">
    <citation type="submission" date="2016-10" db="EMBL/GenBank/DDBJ databases">
        <authorList>
            <person name="de Groot N.N."/>
        </authorList>
    </citation>
    <scope>NUCLEOTIDE SEQUENCE [LARGE SCALE GENOMIC DNA]</scope>
    <source>
        <strain evidence="2 3">DSM 43357</strain>
    </source>
</reference>
<dbReference type="Proteomes" id="UP000198953">
    <property type="component" value="Unassembled WGS sequence"/>
</dbReference>
<feature type="domain" description="Lantibiotic dehydratase N-terminal" evidence="1">
    <location>
        <begin position="150"/>
        <end position="785"/>
    </location>
</feature>
<evidence type="ECO:0000313" key="2">
    <source>
        <dbReference type="EMBL" id="SEM92185.1"/>
    </source>
</evidence>
<evidence type="ECO:0000259" key="1">
    <source>
        <dbReference type="Pfam" id="PF04738"/>
    </source>
</evidence>
<evidence type="ECO:0000313" key="3">
    <source>
        <dbReference type="Proteomes" id="UP000198953"/>
    </source>
</evidence>
<dbReference type="AlphaFoldDB" id="A0A1H8CAU7"/>
<dbReference type="OrthoDB" id="2442707at2"/>
<dbReference type="RefSeq" id="WP_091104244.1">
    <property type="nucleotide sequence ID" value="NZ_FOBF01000019.1"/>
</dbReference>
<name>A0A1H8CAU7_9ACTN</name>